<dbReference type="InterPro" id="IPR005849">
    <property type="entry name" value="GalP_Utransf_N"/>
</dbReference>
<evidence type="ECO:0000256" key="2">
    <source>
        <dbReference type="ARBA" id="ARBA00022695"/>
    </source>
</evidence>
<reference evidence="6" key="1">
    <citation type="submission" date="2017-09" db="EMBL/GenBank/DDBJ databases">
        <title>Depth-based differentiation of microbial function through sediment-hosted aquifers and enrichment of novel symbionts in the deep terrestrial subsurface.</title>
        <authorList>
            <person name="Probst A.J."/>
            <person name="Ladd B."/>
            <person name="Jarett J.K."/>
            <person name="Geller-Mcgrath D.E."/>
            <person name="Sieber C.M.K."/>
            <person name="Emerson J.B."/>
            <person name="Anantharaman K."/>
            <person name="Thomas B.C."/>
            <person name="Malmstrom R."/>
            <person name="Stieglmeier M."/>
            <person name="Klingl A."/>
            <person name="Woyke T."/>
            <person name="Ryan C.M."/>
            <person name="Banfield J.F."/>
        </authorList>
    </citation>
    <scope>NUCLEOTIDE SEQUENCE [LARGE SCALE GENOMIC DNA]</scope>
</reference>
<evidence type="ECO:0000313" key="6">
    <source>
        <dbReference type="Proteomes" id="UP000230177"/>
    </source>
</evidence>
<proteinExistence type="predicted"/>
<evidence type="ECO:0000256" key="1">
    <source>
        <dbReference type="ARBA" id="ARBA00022679"/>
    </source>
</evidence>
<dbReference type="Gene3D" id="3.30.428.10">
    <property type="entry name" value="HIT-like"/>
    <property type="match status" value="2"/>
</dbReference>
<gene>
    <name evidence="5" type="ORF">COY13_00560</name>
</gene>
<evidence type="ECO:0000313" key="5">
    <source>
        <dbReference type="EMBL" id="PIZ68734.1"/>
    </source>
</evidence>
<keyword evidence="3" id="KW-0119">Carbohydrate metabolism</keyword>
<dbReference type="Pfam" id="PF01087">
    <property type="entry name" value="GalP_UDP_transf"/>
    <property type="match status" value="1"/>
</dbReference>
<keyword evidence="1" id="KW-0808">Transferase</keyword>
<dbReference type="GO" id="GO:0006012">
    <property type="term" value="P:galactose metabolic process"/>
    <property type="evidence" value="ECO:0007669"/>
    <property type="project" value="InterPro"/>
</dbReference>
<accession>A0A2M7UBV9</accession>
<name>A0A2M7UBV9_9BACT</name>
<keyword evidence="2" id="KW-0548">Nucleotidyltransferase</keyword>
<dbReference type="Proteomes" id="UP000230177">
    <property type="component" value="Unassembled WGS sequence"/>
</dbReference>
<dbReference type="SUPFAM" id="SSF54197">
    <property type="entry name" value="HIT-like"/>
    <property type="match status" value="1"/>
</dbReference>
<feature type="non-terminal residue" evidence="5">
    <location>
        <position position="165"/>
    </location>
</feature>
<dbReference type="PANTHER" id="PTHR42763">
    <property type="entry name" value="ADP-GLUCOSE PHOSPHORYLASE"/>
    <property type="match status" value="1"/>
</dbReference>
<dbReference type="GO" id="GO:0008108">
    <property type="term" value="F:UDP-glucose:hexose-1-phosphate uridylyltransferase activity"/>
    <property type="evidence" value="ECO:0007669"/>
    <property type="project" value="InterPro"/>
</dbReference>
<dbReference type="AlphaFoldDB" id="A0A2M7UBV9"/>
<evidence type="ECO:0000256" key="3">
    <source>
        <dbReference type="ARBA" id="ARBA00023277"/>
    </source>
</evidence>
<evidence type="ECO:0000259" key="4">
    <source>
        <dbReference type="Pfam" id="PF01087"/>
    </source>
</evidence>
<organism evidence="5 6">
    <name type="scientific">Candidatus Roizmanbacteria bacterium CG_4_10_14_0_2_um_filter_36_35</name>
    <dbReference type="NCBI Taxonomy" id="1974822"/>
    <lineage>
        <taxon>Bacteria</taxon>
        <taxon>Candidatus Roizmaniibacteriota</taxon>
    </lineage>
</organism>
<dbReference type="EMBL" id="PFOE01000017">
    <property type="protein sequence ID" value="PIZ68734.1"/>
    <property type="molecule type" value="Genomic_DNA"/>
</dbReference>
<protein>
    <recommendedName>
        <fullName evidence="4">Galactose-1-phosphate uridyl transferase N-terminal domain-containing protein</fullName>
    </recommendedName>
</protein>
<dbReference type="InterPro" id="IPR053177">
    <property type="entry name" value="ADP-glucose_phosphorylase"/>
</dbReference>
<dbReference type="InterPro" id="IPR036265">
    <property type="entry name" value="HIT-like_sf"/>
</dbReference>
<sequence length="165" mass="18536">MVNYISDSSKTHWMVANPRRLIRTGMDGKPFRCPFCEGNEADTPPEVYRVGGGEANKPGWQIRVVPNLFPITDIHEVIVHSPDHEKNIEDFSQAQVENIIKTYINRFNFLKDKGKVFIFHNCSLTSGASLIHPHSQVSIVPSEIPTITLAVQPVVNIVEQVGEFV</sequence>
<comment type="caution">
    <text evidence="5">The sequence shown here is derived from an EMBL/GenBank/DDBJ whole genome shotgun (WGS) entry which is preliminary data.</text>
</comment>
<feature type="domain" description="Galactose-1-phosphate uridyl transferase N-terminal" evidence="4">
    <location>
        <begin position="76"/>
        <end position="137"/>
    </location>
</feature>
<dbReference type="PANTHER" id="PTHR42763:SF2">
    <property type="entry name" value="ADP-GLUCOSE PHOSPHORYLASE"/>
    <property type="match status" value="1"/>
</dbReference>